<dbReference type="EMBL" id="CAXITT010000003">
    <property type="protein sequence ID" value="CAL1526243.1"/>
    <property type="molecule type" value="Genomic_DNA"/>
</dbReference>
<dbReference type="GO" id="GO:0004497">
    <property type="term" value="F:monooxygenase activity"/>
    <property type="evidence" value="ECO:0007669"/>
    <property type="project" value="UniProtKB-KW"/>
</dbReference>
<dbReference type="InterPro" id="IPR050479">
    <property type="entry name" value="CYP11_CYP27_families"/>
</dbReference>
<dbReference type="InterPro" id="IPR017972">
    <property type="entry name" value="Cyt_P450_CS"/>
</dbReference>
<comment type="caution">
    <text evidence="10">The sequence shown here is derived from an EMBL/GenBank/DDBJ whole genome shotgun (WGS) entry which is preliminary data.</text>
</comment>
<evidence type="ECO:0000256" key="5">
    <source>
        <dbReference type="ARBA" id="ARBA00023002"/>
    </source>
</evidence>
<name>A0AAV2GY00_LYMST</name>
<keyword evidence="7 9" id="KW-0503">Monooxygenase</keyword>
<keyword evidence="3 8" id="KW-0349">Heme</keyword>
<evidence type="ECO:0000256" key="4">
    <source>
        <dbReference type="ARBA" id="ARBA00022723"/>
    </source>
</evidence>
<comment type="similarity">
    <text evidence="2 9">Belongs to the cytochrome P450 family.</text>
</comment>
<dbReference type="InterPro" id="IPR001128">
    <property type="entry name" value="Cyt_P450"/>
</dbReference>
<dbReference type="PANTHER" id="PTHR24279:SF120">
    <property type="entry name" value="CYTOCHROME P450"/>
    <property type="match status" value="1"/>
</dbReference>
<dbReference type="GO" id="GO:0016705">
    <property type="term" value="F:oxidoreductase activity, acting on paired donors, with incorporation or reduction of molecular oxygen"/>
    <property type="evidence" value="ECO:0007669"/>
    <property type="project" value="InterPro"/>
</dbReference>
<evidence type="ECO:0008006" key="12">
    <source>
        <dbReference type="Google" id="ProtNLM"/>
    </source>
</evidence>
<dbReference type="AlphaFoldDB" id="A0AAV2GY00"/>
<evidence type="ECO:0000256" key="3">
    <source>
        <dbReference type="ARBA" id="ARBA00022617"/>
    </source>
</evidence>
<sequence>MFPSCKQWTVKLQSINYATIVIRGKNTAVDIGISSSQSEYEKALPFSTIPGPGGLPWFGQWFNYKLNEKMRRRRDLVIRELNQKFGDIVKETIAGKTMVHLFDLDFIKQIYETEPKYPIIPPLLECVQYYRKTKDLAPGLGNSNGEQWYKLRSVVQHIMLRPQKSLDYLPLQNKVANDFIKKFPSLISENGEIPDINRWIARWGIESAAHNCFDRRMGYIDDIGLAAGDIIIDNNSKVFTLSTKLFFALPFYRVIPTPALRQFFDAEDCINSSAKQLLEQVVKEYNKAHEEGKLIGDRFQFLSYMLNNQNISYKDVTAVVLSVLTDTLSTTTQALLSNLYTLASNPSAQEKAYEEAKKILQSGDLTVDGFNSSTYIKACIKETFRLFPTGLDILRLSPCNMVIGGYQVPEGTLLCLNNYISSLDPNIIPNPETFCPERWVREDLAGEKLHPYLLTPFSLGRRMCAGRRFAEQELVMMIAKILSQYRLEWHHEKLHQVFRVLQFPDGDVSVKFIPRSS</sequence>
<reference evidence="10 11" key="1">
    <citation type="submission" date="2024-04" db="EMBL/GenBank/DDBJ databases">
        <authorList>
            <consortium name="Genoscope - CEA"/>
            <person name="William W."/>
        </authorList>
    </citation>
    <scope>NUCLEOTIDE SEQUENCE [LARGE SCALE GENOMIC DNA]</scope>
</reference>
<accession>A0AAV2GY00</accession>
<keyword evidence="4 8" id="KW-0479">Metal-binding</keyword>
<dbReference type="Pfam" id="PF00067">
    <property type="entry name" value="p450"/>
    <property type="match status" value="1"/>
</dbReference>
<dbReference type="InterPro" id="IPR002401">
    <property type="entry name" value="Cyt_P450_E_grp-I"/>
</dbReference>
<dbReference type="CDD" id="cd11054">
    <property type="entry name" value="CYP24A1-like"/>
    <property type="match status" value="1"/>
</dbReference>
<keyword evidence="11" id="KW-1185">Reference proteome</keyword>
<dbReference type="GO" id="GO:0020037">
    <property type="term" value="F:heme binding"/>
    <property type="evidence" value="ECO:0007669"/>
    <property type="project" value="InterPro"/>
</dbReference>
<keyword evidence="5 9" id="KW-0560">Oxidoreductase</keyword>
<dbReference type="PRINTS" id="PR00463">
    <property type="entry name" value="EP450I"/>
</dbReference>
<comment type="cofactor">
    <cofactor evidence="1 8">
        <name>heme</name>
        <dbReference type="ChEBI" id="CHEBI:30413"/>
    </cofactor>
</comment>
<proteinExistence type="inferred from homology"/>
<dbReference type="PROSITE" id="PS00086">
    <property type="entry name" value="CYTOCHROME_P450"/>
    <property type="match status" value="1"/>
</dbReference>
<evidence type="ECO:0000256" key="1">
    <source>
        <dbReference type="ARBA" id="ARBA00001971"/>
    </source>
</evidence>
<gene>
    <name evidence="10" type="ORF">GSLYS_00000420001</name>
</gene>
<evidence type="ECO:0000256" key="7">
    <source>
        <dbReference type="ARBA" id="ARBA00023033"/>
    </source>
</evidence>
<evidence type="ECO:0000313" key="11">
    <source>
        <dbReference type="Proteomes" id="UP001497497"/>
    </source>
</evidence>
<dbReference type="InterPro" id="IPR036396">
    <property type="entry name" value="Cyt_P450_sf"/>
</dbReference>
<feature type="binding site" description="axial binding residue" evidence="8">
    <location>
        <position position="464"/>
    </location>
    <ligand>
        <name>heme</name>
        <dbReference type="ChEBI" id="CHEBI:30413"/>
    </ligand>
    <ligandPart>
        <name>Fe</name>
        <dbReference type="ChEBI" id="CHEBI:18248"/>
    </ligandPart>
</feature>
<organism evidence="10 11">
    <name type="scientific">Lymnaea stagnalis</name>
    <name type="common">Great pond snail</name>
    <name type="synonym">Helix stagnalis</name>
    <dbReference type="NCBI Taxonomy" id="6523"/>
    <lineage>
        <taxon>Eukaryota</taxon>
        <taxon>Metazoa</taxon>
        <taxon>Spiralia</taxon>
        <taxon>Lophotrochozoa</taxon>
        <taxon>Mollusca</taxon>
        <taxon>Gastropoda</taxon>
        <taxon>Heterobranchia</taxon>
        <taxon>Euthyneura</taxon>
        <taxon>Panpulmonata</taxon>
        <taxon>Hygrophila</taxon>
        <taxon>Lymnaeoidea</taxon>
        <taxon>Lymnaeidae</taxon>
        <taxon>Lymnaea</taxon>
    </lineage>
</organism>
<dbReference type="PRINTS" id="PR00385">
    <property type="entry name" value="P450"/>
</dbReference>
<evidence type="ECO:0000256" key="6">
    <source>
        <dbReference type="ARBA" id="ARBA00023004"/>
    </source>
</evidence>
<evidence type="ECO:0000256" key="2">
    <source>
        <dbReference type="ARBA" id="ARBA00010617"/>
    </source>
</evidence>
<evidence type="ECO:0000256" key="9">
    <source>
        <dbReference type="RuleBase" id="RU000461"/>
    </source>
</evidence>
<dbReference type="GO" id="GO:0005506">
    <property type="term" value="F:iron ion binding"/>
    <property type="evidence" value="ECO:0007669"/>
    <property type="project" value="InterPro"/>
</dbReference>
<evidence type="ECO:0000256" key="8">
    <source>
        <dbReference type="PIRSR" id="PIRSR602401-1"/>
    </source>
</evidence>
<dbReference type="Gene3D" id="1.10.630.10">
    <property type="entry name" value="Cytochrome P450"/>
    <property type="match status" value="1"/>
</dbReference>
<dbReference type="PANTHER" id="PTHR24279">
    <property type="entry name" value="CYTOCHROME P450"/>
    <property type="match status" value="1"/>
</dbReference>
<keyword evidence="6 8" id="KW-0408">Iron</keyword>
<evidence type="ECO:0000313" key="10">
    <source>
        <dbReference type="EMBL" id="CAL1526243.1"/>
    </source>
</evidence>
<protein>
    <recommendedName>
        <fullName evidence="12">Cytochrome P450</fullName>
    </recommendedName>
</protein>
<dbReference type="SUPFAM" id="SSF48264">
    <property type="entry name" value="Cytochrome P450"/>
    <property type="match status" value="1"/>
</dbReference>
<dbReference type="Proteomes" id="UP001497497">
    <property type="component" value="Unassembled WGS sequence"/>
</dbReference>